<proteinExistence type="predicted"/>
<protein>
    <submittedName>
        <fullName evidence="2">Amidase</fullName>
    </submittedName>
</protein>
<dbReference type="Pfam" id="PF01425">
    <property type="entry name" value="Amidase"/>
    <property type="match status" value="1"/>
</dbReference>
<dbReference type="SUPFAM" id="SSF75304">
    <property type="entry name" value="Amidase signature (AS) enzymes"/>
    <property type="match status" value="1"/>
</dbReference>
<dbReference type="PANTHER" id="PTHR11895">
    <property type="entry name" value="TRANSAMIDASE"/>
    <property type="match status" value="1"/>
</dbReference>
<dbReference type="NCBIfam" id="NF005565">
    <property type="entry name" value="PRK07235.1"/>
    <property type="match status" value="1"/>
</dbReference>
<sequence length="410" mass="42620">MAIPPPDNDRLAALNDHFAFGLSETDLAEFAPAVAGTLGASERVEQLYAASAPTPPERDWSEPADNPLGAWYVRTSIEGSSGGPLAGRTVAIKDNVAVAGVPMMNGSRTVEGFVPSRDATAVTRLLEAGATIVGKSVCEDLCFSGGSFTSWPGPVRNPWDHSRNAGGSSSGSAALVTTGEVDLALGGDQGGSVRMPSAFCGGVGHKPTHGLVPYTGAFPIEQTIDHLGPMTRTVADAAAMLGVLAGPDGFDPRQPTTVDRVDYTAALTGSVSGVRIGVVTEGFARDGSEAGVDESVRAAIDQLRAAGAVVEEISIPWHADAMAVWNVIATEGAAFQMVDGNAYGMNSWGLYDPELIAHYAANRITHGHQLSKTVKLVGLSGRYTFELGAASTTRWPATWPTNCARPTTTR</sequence>
<dbReference type="Gene3D" id="3.90.1300.10">
    <property type="entry name" value="Amidase signature (AS) domain"/>
    <property type="match status" value="1"/>
</dbReference>
<keyword evidence="3" id="KW-1185">Reference proteome</keyword>
<dbReference type="InterPro" id="IPR036928">
    <property type="entry name" value="AS_sf"/>
</dbReference>
<dbReference type="EMBL" id="VLJV01000001">
    <property type="protein sequence ID" value="TWH18849.1"/>
    <property type="molecule type" value="Genomic_DNA"/>
</dbReference>
<accession>A0A660CBF2</accession>
<dbReference type="RefSeq" id="WP_425468423.1">
    <property type="nucleotide sequence ID" value="NZ_JOIJ01000006.1"/>
</dbReference>
<dbReference type="GO" id="GO:0003824">
    <property type="term" value="F:catalytic activity"/>
    <property type="evidence" value="ECO:0007669"/>
    <property type="project" value="InterPro"/>
</dbReference>
<evidence type="ECO:0000313" key="3">
    <source>
        <dbReference type="Proteomes" id="UP000317303"/>
    </source>
</evidence>
<comment type="caution">
    <text evidence="2">The sequence shown here is derived from an EMBL/GenBank/DDBJ whole genome shotgun (WGS) entry which is preliminary data.</text>
</comment>
<organism evidence="2 3">
    <name type="scientific">Prauserella rugosa</name>
    <dbReference type="NCBI Taxonomy" id="43354"/>
    <lineage>
        <taxon>Bacteria</taxon>
        <taxon>Bacillati</taxon>
        <taxon>Actinomycetota</taxon>
        <taxon>Actinomycetes</taxon>
        <taxon>Pseudonocardiales</taxon>
        <taxon>Pseudonocardiaceae</taxon>
        <taxon>Prauserella</taxon>
    </lineage>
</organism>
<evidence type="ECO:0000313" key="2">
    <source>
        <dbReference type="EMBL" id="TWH18849.1"/>
    </source>
</evidence>
<dbReference type="Gene3D" id="1.10.20.60">
    <property type="entry name" value="Glu-tRNAGln amidotransferase C subunit, N-terminal domain"/>
    <property type="match status" value="1"/>
</dbReference>
<dbReference type="AlphaFoldDB" id="A0A660CBF2"/>
<dbReference type="InterPro" id="IPR023631">
    <property type="entry name" value="Amidase_dom"/>
</dbReference>
<dbReference type="PANTHER" id="PTHR11895:SF170">
    <property type="entry name" value="AMIDASE"/>
    <property type="match status" value="1"/>
</dbReference>
<name>A0A660CBF2_9PSEU</name>
<dbReference type="InterPro" id="IPR000120">
    <property type="entry name" value="Amidase"/>
</dbReference>
<evidence type="ECO:0000259" key="1">
    <source>
        <dbReference type="Pfam" id="PF01425"/>
    </source>
</evidence>
<gene>
    <name evidence="2" type="ORF">JD82_00670</name>
</gene>
<feature type="domain" description="Amidase" evidence="1">
    <location>
        <begin position="77"/>
        <end position="367"/>
    </location>
</feature>
<dbReference type="Proteomes" id="UP000317303">
    <property type="component" value="Unassembled WGS sequence"/>
</dbReference>
<reference evidence="2 3" key="1">
    <citation type="submission" date="2019-07" db="EMBL/GenBank/DDBJ databases">
        <title>R&amp;d 2014.</title>
        <authorList>
            <person name="Klenk H.-P."/>
        </authorList>
    </citation>
    <scope>NUCLEOTIDE SEQUENCE [LARGE SCALE GENOMIC DNA]</scope>
    <source>
        <strain evidence="2 3">DSM 43194</strain>
    </source>
</reference>